<name>A0AAJ2C8K1_ACIDE</name>
<comment type="caution">
    <text evidence="3">The sequence shown here is derived from an EMBL/GenBank/DDBJ whole genome shotgun (WGS) entry which is preliminary data.</text>
</comment>
<dbReference type="AlphaFoldDB" id="A0AAJ2C8K1"/>
<dbReference type="RefSeq" id="WP_209820683.1">
    <property type="nucleotide sequence ID" value="NZ_JAVDTL010000004.1"/>
</dbReference>
<dbReference type="Proteomes" id="UP001249076">
    <property type="component" value="Unassembled WGS sequence"/>
</dbReference>
<gene>
    <name evidence="3" type="ORF">J2W88_002992</name>
    <name evidence="4" type="ORF">J2W93_004561</name>
</gene>
<dbReference type="Proteomes" id="UP001253458">
    <property type="component" value="Unassembled WGS sequence"/>
</dbReference>
<evidence type="ECO:0000256" key="1">
    <source>
        <dbReference type="SAM" id="Coils"/>
    </source>
</evidence>
<reference evidence="3 5" key="1">
    <citation type="submission" date="2023-07" db="EMBL/GenBank/DDBJ databases">
        <title>Sorghum-associated microbial communities from plants grown in Nebraska, USA.</title>
        <authorList>
            <person name="Schachtman D."/>
        </authorList>
    </citation>
    <scope>NUCLEOTIDE SEQUENCE</scope>
    <source>
        <strain evidence="4 5">BE105</strain>
        <strain evidence="3">BE69</strain>
    </source>
</reference>
<evidence type="ECO:0000313" key="3">
    <source>
        <dbReference type="EMBL" id="MDR6767711.1"/>
    </source>
</evidence>
<evidence type="ECO:0000313" key="4">
    <source>
        <dbReference type="EMBL" id="MDR6839693.1"/>
    </source>
</evidence>
<dbReference type="EMBL" id="JAVDTS010000011">
    <property type="protein sequence ID" value="MDR6839693.1"/>
    <property type="molecule type" value="Genomic_DNA"/>
</dbReference>
<evidence type="ECO:0000313" key="5">
    <source>
        <dbReference type="Proteomes" id="UP001249076"/>
    </source>
</evidence>
<proteinExistence type="predicted"/>
<protein>
    <submittedName>
        <fullName evidence="3">Uncharacterized protein</fullName>
    </submittedName>
</protein>
<feature type="region of interest" description="Disordered" evidence="2">
    <location>
        <begin position="1"/>
        <end position="20"/>
    </location>
</feature>
<keyword evidence="1" id="KW-0175">Coiled coil</keyword>
<feature type="compositionally biased region" description="Basic and acidic residues" evidence="2">
    <location>
        <begin position="154"/>
        <end position="168"/>
    </location>
</feature>
<dbReference type="EMBL" id="JAVDTL010000004">
    <property type="protein sequence ID" value="MDR6767711.1"/>
    <property type="molecule type" value="Genomic_DNA"/>
</dbReference>
<accession>A0AAJ2C8K1</accession>
<keyword evidence="5" id="KW-1185">Reference proteome</keyword>
<feature type="region of interest" description="Disordered" evidence="2">
    <location>
        <begin position="154"/>
        <end position="199"/>
    </location>
</feature>
<feature type="coiled-coil region" evidence="1">
    <location>
        <begin position="69"/>
        <end position="96"/>
    </location>
</feature>
<evidence type="ECO:0000313" key="6">
    <source>
        <dbReference type="Proteomes" id="UP001253458"/>
    </source>
</evidence>
<evidence type="ECO:0000256" key="2">
    <source>
        <dbReference type="SAM" id="MobiDB-lite"/>
    </source>
</evidence>
<sequence>MTASQNRPHDRQPEPWTGDFLPDVKIELADSGLIELEQQQGCQDPVTVAIHPSQVLYIAQKAGLLPGMTQDQAAAREALQSRIRELERDQRRLRLTLLACSDRTEQLFQNLVVQQERGHEDLALEVAKAAALADILDLAKADFEDEFGVYSRDDDGKRVHRTAADKQDAAVTRSKSPVFPETPPKAGEPRDLFNGQGQG</sequence>
<organism evidence="3 6">
    <name type="scientific">Acidovorax delafieldii</name>
    <name type="common">Pseudomonas delafieldii</name>
    <dbReference type="NCBI Taxonomy" id="47920"/>
    <lineage>
        <taxon>Bacteria</taxon>
        <taxon>Pseudomonadati</taxon>
        <taxon>Pseudomonadota</taxon>
        <taxon>Betaproteobacteria</taxon>
        <taxon>Burkholderiales</taxon>
        <taxon>Comamonadaceae</taxon>
        <taxon>Acidovorax</taxon>
    </lineage>
</organism>